<feature type="region of interest" description="Disordered" evidence="1">
    <location>
        <begin position="1"/>
        <end position="36"/>
    </location>
</feature>
<protein>
    <submittedName>
        <fullName evidence="2">Uncharacterized protein</fullName>
    </submittedName>
</protein>
<dbReference type="Proteomes" id="UP000233551">
    <property type="component" value="Unassembled WGS sequence"/>
</dbReference>
<reference evidence="2 3" key="1">
    <citation type="submission" date="2017-11" db="EMBL/GenBank/DDBJ databases">
        <title>De-novo sequencing of pomegranate (Punica granatum L.) genome.</title>
        <authorList>
            <person name="Akparov Z."/>
            <person name="Amiraslanov A."/>
            <person name="Hajiyeva S."/>
            <person name="Abbasov M."/>
            <person name="Kaur K."/>
            <person name="Hamwieh A."/>
            <person name="Solovyev V."/>
            <person name="Salamov A."/>
            <person name="Braich B."/>
            <person name="Kosarev P."/>
            <person name="Mahmoud A."/>
            <person name="Hajiyev E."/>
            <person name="Babayeva S."/>
            <person name="Izzatullayeva V."/>
            <person name="Mammadov A."/>
            <person name="Mammadov A."/>
            <person name="Sharifova S."/>
            <person name="Ojaghi J."/>
            <person name="Eynullazada K."/>
            <person name="Bayramov B."/>
            <person name="Abdulazimova A."/>
            <person name="Shahmuradov I."/>
        </authorList>
    </citation>
    <scope>NUCLEOTIDE SEQUENCE [LARGE SCALE GENOMIC DNA]</scope>
    <source>
        <strain evidence="3">cv. AG2017</strain>
        <tissue evidence="2">Leaf</tissue>
    </source>
</reference>
<feature type="non-terminal residue" evidence="2">
    <location>
        <position position="66"/>
    </location>
</feature>
<evidence type="ECO:0000313" key="2">
    <source>
        <dbReference type="EMBL" id="PKI26077.1"/>
    </source>
</evidence>
<gene>
    <name evidence="2" type="ORF">CRG98_049234</name>
</gene>
<name>A0A2I0HFB3_PUNGR</name>
<proteinExistence type="predicted"/>
<comment type="caution">
    <text evidence="2">The sequence shown here is derived from an EMBL/GenBank/DDBJ whole genome shotgun (WGS) entry which is preliminary data.</text>
</comment>
<keyword evidence="3" id="KW-1185">Reference proteome</keyword>
<evidence type="ECO:0000256" key="1">
    <source>
        <dbReference type="SAM" id="MobiDB-lite"/>
    </source>
</evidence>
<dbReference type="EMBL" id="PGOL01037248">
    <property type="protein sequence ID" value="PKI26077.1"/>
    <property type="molecule type" value="Genomic_DNA"/>
</dbReference>
<evidence type="ECO:0000313" key="3">
    <source>
        <dbReference type="Proteomes" id="UP000233551"/>
    </source>
</evidence>
<organism evidence="2 3">
    <name type="scientific">Punica granatum</name>
    <name type="common">Pomegranate</name>
    <dbReference type="NCBI Taxonomy" id="22663"/>
    <lineage>
        <taxon>Eukaryota</taxon>
        <taxon>Viridiplantae</taxon>
        <taxon>Streptophyta</taxon>
        <taxon>Embryophyta</taxon>
        <taxon>Tracheophyta</taxon>
        <taxon>Spermatophyta</taxon>
        <taxon>Magnoliopsida</taxon>
        <taxon>eudicotyledons</taxon>
        <taxon>Gunneridae</taxon>
        <taxon>Pentapetalae</taxon>
        <taxon>rosids</taxon>
        <taxon>malvids</taxon>
        <taxon>Myrtales</taxon>
        <taxon>Lythraceae</taxon>
        <taxon>Punica</taxon>
    </lineage>
</organism>
<sequence length="66" mass="7150">MVAGIEGPIPRNRENPQTEDSPNSNEWSHEAGHQPSMGVDDALSLIGIAGALCDLDYVQINEKFDV</sequence>
<dbReference type="AlphaFoldDB" id="A0A2I0HFB3"/>
<accession>A0A2I0HFB3</accession>